<evidence type="ECO:0000313" key="3">
    <source>
        <dbReference type="EMBL" id="RQD76071.1"/>
    </source>
</evidence>
<evidence type="ECO:0008006" key="5">
    <source>
        <dbReference type="Google" id="ProtNLM"/>
    </source>
</evidence>
<feature type="transmembrane region" description="Helical" evidence="2">
    <location>
        <begin position="66"/>
        <end position="84"/>
    </location>
</feature>
<evidence type="ECO:0000256" key="1">
    <source>
        <dbReference type="SAM" id="MobiDB-lite"/>
    </source>
</evidence>
<keyword evidence="2" id="KW-0812">Transmembrane</keyword>
<feature type="region of interest" description="Disordered" evidence="1">
    <location>
        <begin position="88"/>
        <end position="112"/>
    </location>
</feature>
<proteinExistence type="predicted"/>
<organism evidence="3 4">
    <name type="scientific">Candidatus Syntrophonatronum acetioxidans</name>
    <dbReference type="NCBI Taxonomy" id="1795816"/>
    <lineage>
        <taxon>Bacteria</taxon>
        <taxon>Bacillati</taxon>
        <taxon>Bacillota</taxon>
        <taxon>Clostridia</taxon>
        <taxon>Eubacteriales</taxon>
        <taxon>Syntrophomonadaceae</taxon>
        <taxon>Candidatus Syntrophonatronum</taxon>
    </lineage>
</organism>
<sequence>MKGIELFNWESVGTLAGASSITYIFVAYTKRMVDTFWPKSWGTDLYAALVGFLILLAATYFMTDEITWSSGFLAFLNGFLVAAASGKMSDKALREEEKRKEKEGQKEDMEKE</sequence>
<dbReference type="Proteomes" id="UP000285138">
    <property type="component" value="Unassembled WGS sequence"/>
</dbReference>
<gene>
    <name evidence="3" type="ORF">D5R97_04825</name>
</gene>
<evidence type="ECO:0000256" key="2">
    <source>
        <dbReference type="SAM" id="Phobius"/>
    </source>
</evidence>
<protein>
    <recommendedName>
        <fullName evidence="5">Holin</fullName>
    </recommendedName>
</protein>
<accession>A0A424YEP6</accession>
<comment type="caution">
    <text evidence="3">The sequence shown here is derived from an EMBL/GenBank/DDBJ whole genome shotgun (WGS) entry which is preliminary data.</text>
</comment>
<reference evidence="3 4" key="1">
    <citation type="submission" date="2018-08" db="EMBL/GenBank/DDBJ databases">
        <title>The metabolism and importance of syntrophic acetate oxidation coupled to methane or sulfide production in haloalkaline environments.</title>
        <authorList>
            <person name="Timmers P.H.A."/>
            <person name="Vavourakis C.D."/>
            <person name="Sorokin D.Y."/>
            <person name="Sinninghe Damste J.S."/>
            <person name="Muyzer G."/>
            <person name="Stams A.J.M."/>
            <person name="Plugge C.M."/>
        </authorList>
    </citation>
    <scope>NUCLEOTIDE SEQUENCE [LARGE SCALE GENOMIC DNA]</scope>
    <source>
        <strain evidence="3">MSAO_Bac1</strain>
    </source>
</reference>
<feature type="transmembrane region" description="Helical" evidence="2">
    <location>
        <begin position="12"/>
        <end position="29"/>
    </location>
</feature>
<keyword evidence="2" id="KW-1133">Transmembrane helix</keyword>
<name>A0A424YEP6_9FIRM</name>
<dbReference type="AlphaFoldDB" id="A0A424YEP6"/>
<feature type="transmembrane region" description="Helical" evidence="2">
    <location>
        <begin position="41"/>
        <end position="60"/>
    </location>
</feature>
<evidence type="ECO:0000313" key="4">
    <source>
        <dbReference type="Proteomes" id="UP000285138"/>
    </source>
</evidence>
<dbReference type="EMBL" id="QZAA01000131">
    <property type="protein sequence ID" value="RQD76071.1"/>
    <property type="molecule type" value="Genomic_DNA"/>
</dbReference>
<keyword evidence="2" id="KW-0472">Membrane</keyword>